<sequence length="41" mass="4699">EIKRTYRQMVADGAQRMVGELCPGMSEENIRALIEVAKEFE</sequence>
<name>X1H9Y1_9ZZZZ</name>
<gene>
    <name evidence="1" type="ORF">S03H2_54379</name>
</gene>
<comment type="caution">
    <text evidence="1">The sequence shown here is derived from an EMBL/GenBank/DDBJ whole genome shotgun (WGS) entry which is preliminary data.</text>
</comment>
<evidence type="ECO:0000313" key="1">
    <source>
        <dbReference type="EMBL" id="GAH66202.1"/>
    </source>
</evidence>
<accession>X1H9Y1</accession>
<dbReference type="AlphaFoldDB" id="X1H9Y1"/>
<protein>
    <submittedName>
        <fullName evidence="1">Uncharacterized protein</fullName>
    </submittedName>
</protein>
<dbReference type="EMBL" id="BARU01034664">
    <property type="protein sequence ID" value="GAH66202.1"/>
    <property type="molecule type" value="Genomic_DNA"/>
</dbReference>
<feature type="non-terminal residue" evidence="1">
    <location>
        <position position="1"/>
    </location>
</feature>
<proteinExistence type="predicted"/>
<reference evidence="1" key="1">
    <citation type="journal article" date="2014" name="Front. Microbiol.">
        <title>High frequency of phylogenetically diverse reductive dehalogenase-homologous genes in deep subseafloor sedimentary metagenomes.</title>
        <authorList>
            <person name="Kawai M."/>
            <person name="Futagami T."/>
            <person name="Toyoda A."/>
            <person name="Takaki Y."/>
            <person name="Nishi S."/>
            <person name="Hori S."/>
            <person name="Arai W."/>
            <person name="Tsubouchi T."/>
            <person name="Morono Y."/>
            <person name="Uchiyama I."/>
            <person name="Ito T."/>
            <person name="Fujiyama A."/>
            <person name="Inagaki F."/>
            <person name="Takami H."/>
        </authorList>
    </citation>
    <scope>NUCLEOTIDE SEQUENCE</scope>
    <source>
        <strain evidence="1">Expedition CK06-06</strain>
    </source>
</reference>
<organism evidence="1">
    <name type="scientific">marine sediment metagenome</name>
    <dbReference type="NCBI Taxonomy" id="412755"/>
    <lineage>
        <taxon>unclassified sequences</taxon>
        <taxon>metagenomes</taxon>
        <taxon>ecological metagenomes</taxon>
    </lineage>
</organism>